<feature type="transmembrane region" description="Helical" evidence="6">
    <location>
        <begin position="87"/>
        <end position="106"/>
    </location>
</feature>
<feature type="transmembrane region" description="Helical" evidence="6">
    <location>
        <begin position="409"/>
        <end position="427"/>
    </location>
</feature>
<dbReference type="GO" id="GO:0016020">
    <property type="term" value="C:membrane"/>
    <property type="evidence" value="ECO:0007669"/>
    <property type="project" value="UniProtKB-SubCell"/>
</dbReference>
<feature type="transmembrane region" description="Helical" evidence="6">
    <location>
        <begin position="232"/>
        <end position="254"/>
    </location>
</feature>
<sequence>MEHFAMKETALNEHQNKAAFALSGPSLSLILAALGTSTAAVTLPEVSRDFQGGRFDATLVVSTYVFATTALIVPAGRAGDLFGKRTVLVVGLCLYLLGAIFAYFAPTLPILVASRVVQGAGAAAMMAMPLALVRDFALPGQVGRWMGLMGTMSAIGTASGPALGGVVAATFGWRAVYFFQIPLTLAAFILCLVYLKNNKRADRRTSIDLPGAGALALFLAAVTLLVSDVAKGIDATTAGLVVVAVGAFAGFLLIESRAQFPIIPLELLRSVDMRFSLAMNATISLIMMGILIIGPFYLTRGLGLTTAQMGWVMSVGPISSALSGIPAGRLTERAGPGHAVLLGAFAMTVSTAAMAGLPYVFGLGGFIVAFILLAPSYQLFLAALNTFVMENVPEHERGVTSGVLNLSRNFGFILGAGVLSAAFWSLAHYKTSTGIEAYGISFAMAGTFAICCVLTLGVVLLAFAFRRIN</sequence>
<gene>
    <name evidence="8" type="ORF">DS909_09585</name>
</gene>
<organism evidence="8 9">
    <name type="scientific">Phaeobacter gallaeciensis</name>
    <dbReference type="NCBI Taxonomy" id="60890"/>
    <lineage>
        <taxon>Bacteria</taxon>
        <taxon>Pseudomonadati</taxon>
        <taxon>Pseudomonadota</taxon>
        <taxon>Alphaproteobacteria</taxon>
        <taxon>Rhodobacterales</taxon>
        <taxon>Roseobacteraceae</taxon>
        <taxon>Phaeobacter</taxon>
    </lineage>
</organism>
<dbReference type="InterPro" id="IPR020846">
    <property type="entry name" value="MFS_dom"/>
</dbReference>
<feature type="transmembrane region" description="Helical" evidence="6">
    <location>
        <begin position="339"/>
        <end position="361"/>
    </location>
</feature>
<keyword evidence="5 6" id="KW-0472">Membrane</keyword>
<dbReference type="CDD" id="cd17321">
    <property type="entry name" value="MFS_MMR_MDR_like"/>
    <property type="match status" value="1"/>
</dbReference>
<dbReference type="Proteomes" id="UP000252706">
    <property type="component" value="Unassembled WGS sequence"/>
</dbReference>
<dbReference type="PANTHER" id="PTHR42718">
    <property type="entry name" value="MAJOR FACILITATOR SUPERFAMILY MULTIDRUG TRANSPORTER MFSC"/>
    <property type="match status" value="1"/>
</dbReference>
<feature type="transmembrane region" description="Helical" evidence="6">
    <location>
        <begin position="367"/>
        <end position="388"/>
    </location>
</feature>
<keyword evidence="2" id="KW-0813">Transport</keyword>
<protein>
    <submittedName>
        <fullName evidence="8">MFS transporter</fullName>
    </submittedName>
</protein>
<feature type="transmembrane region" description="Helical" evidence="6">
    <location>
        <begin position="112"/>
        <end position="133"/>
    </location>
</feature>
<keyword evidence="4 6" id="KW-1133">Transmembrane helix</keyword>
<accession>A0A366X4S3</accession>
<dbReference type="PANTHER" id="PTHR42718:SF9">
    <property type="entry name" value="MAJOR FACILITATOR SUPERFAMILY MULTIDRUG TRANSPORTER MFSC"/>
    <property type="match status" value="1"/>
</dbReference>
<feature type="transmembrane region" description="Helical" evidence="6">
    <location>
        <begin position="439"/>
        <end position="465"/>
    </location>
</feature>
<feature type="transmembrane region" description="Helical" evidence="6">
    <location>
        <begin position="175"/>
        <end position="195"/>
    </location>
</feature>
<evidence type="ECO:0000256" key="2">
    <source>
        <dbReference type="ARBA" id="ARBA00022448"/>
    </source>
</evidence>
<feature type="transmembrane region" description="Helical" evidence="6">
    <location>
        <begin position="275"/>
        <end position="297"/>
    </location>
</feature>
<evidence type="ECO:0000259" key="7">
    <source>
        <dbReference type="PROSITE" id="PS50850"/>
    </source>
</evidence>
<name>A0A366X4S3_9RHOB</name>
<feature type="transmembrane region" description="Helical" evidence="6">
    <location>
        <begin position="55"/>
        <end position="75"/>
    </location>
</feature>
<reference evidence="8 9" key="1">
    <citation type="submission" date="2018-07" db="EMBL/GenBank/DDBJ databases">
        <title>Modular assembly of carbohydrate-degrading microbial communities in the ocean.</title>
        <authorList>
            <person name="Enke T.N."/>
            <person name="Datta M.S."/>
            <person name="Schwartzman J.A."/>
            <person name="Cermak N."/>
            <person name="Schmitz D.A."/>
            <person name="Barrere J."/>
            <person name="Cordero O.X."/>
        </authorList>
    </citation>
    <scope>NUCLEOTIDE SEQUENCE [LARGE SCALE GENOMIC DNA]</scope>
    <source>
        <strain evidence="8 9">C3M10</strain>
    </source>
</reference>
<evidence type="ECO:0000313" key="9">
    <source>
        <dbReference type="Proteomes" id="UP000252706"/>
    </source>
</evidence>
<feature type="transmembrane region" description="Helical" evidence="6">
    <location>
        <begin position="145"/>
        <end position="169"/>
    </location>
</feature>
<evidence type="ECO:0000256" key="1">
    <source>
        <dbReference type="ARBA" id="ARBA00004141"/>
    </source>
</evidence>
<evidence type="ECO:0000256" key="5">
    <source>
        <dbReference type="ARBA" id="ARBA00023136"/>
    </source>
</evidence>
<feature type="domain" description="Major facilitator superfamily (MFS) profile" evidence="7">
    <location>
        <begin position="21"/>
        <end position="469"/>
    </location>
</feature>
<evidence type="ECO:0000256" key="4">
    <source>
        <dbReference type="ARBA" id="ARBA00022989"/>
    </source>
</evidence>
<dbReference type="AlphaFoldDB" id="A0A366X4S3"/>
<feature type="transmembrane region" description="Helical" evidence="6">
    <location>
        <begin position="309"/>
        <end position="327"/>
    </location>
</feature>
<dbReference type="SUPFAM" id="SSF103473">
    <property type="entry name" value="MFS general substrate transporter"/>
    <property type="match status" value="1"/>
</dbReference>
<dbReference type="Pfam" id="PF07690">
    <property type="entry name" value="MFS_1"/>
    <property type="match status" value="1"/>
</dbReference>
<evidence type="ECO:0000256" key="3">
    <source>
        <dbReference type="ARBA" id="ARBA00022692"/>
    </source>
</evidence>
<dbReference type="Gene3D" id="1.20.1250.20">
    <property type="entry name" value="MFS general substrate transporter like domains"/>
    <property type="match status" value="1"/>
</dbReference>
<dbReference type="InterPro" id="IPR011701">
    <property type="entry name" value="MFS"/>
</dbReference>
<dbReference type="InterPro" id="IPR036259">
    <property type="entry name" value="MFS_trans_sf"/>
</dbReference>
<dbReference type="RefSeq" id="WP_113823232.1">
    <property type="nucleotide sequence ID" value="NZ_QOCE01000027.1"/>
</dbReference>
<comment type="subcellular location">
    <subcellularLocation>
        <location evidence="1">Membrane</location>
        <topology evidence="1">Multi-pass membrane protein</topology>
    </subcellularLocation>
</comment>
<evidence type="ECO:0000313" key="8">
    <source>
        <dbReference type="EMBL" id="RBW56118.1"/>
    </source>
</evidence>
<comment type="caution">
    <text evidence="8">The sequence shown here is derived from an EMBL/GenBank/DDBJ whole genome shotgun (WGS) entry which is preliminary data.</text>
</comment>
<feature type="transmembrane region" description="Helical" evidence="6">
    <location>
        <begin position="207"/>
        <end position="226"/>
    </location>
</feature>
<dbReference type="Gene3D" id="1.20.1720.10">
    <property type="entry name" value="Multidrug resistance protein D"/>
    <property type="match status" value="1"/>
</dbReference>
<dbReference type="GO" id="GO:0022857">
    <property type="term" value="F:transmembrane transporter activity"/>
    <property type="evidence" value="ECO:0007669"/>
    <property type="project" value="InterPro"/>
</dbReference>
<evidence type="ECO:0000256" key="6">
    <source>
        <dbReference type="SAM" id="Phobius"/>
    </source>
</evidence>
<dbReference type="OrthoDB" id="9812221at2"/>
<keyword evidence="3 6" id="KW-0812">Transmembrane</keyword>
<proteinExistence type="predicted"/>
<dbReference type="PROSITE" id="PS50850">
    <property type="entry name" value="MFS"/>
    <property type="match status" value="1"/>
</dbReference>
<dbReference type="PRINTS" id="PR01036">
    <property type="entry name" value="TCRTETB"/>
</dbReference>
<dbReference type="EMBL" id="QOCE01000027">
    <property type="protein sequence ID" value="RBW56118.1"/>
    <property type="molecule type" value="Genomic_DNA"/>
</dbReference>